<dbReference type="Proteomes" id="UP001055879">
    <property type="component" value="Linkage Group LG04"/>
</dbReference>
<accession>A0ACB9CKL3</accession>
<organism evidence="1 2">
    <name type="scientific">Arctium lappa</name>
    <name type="common">Greater burdock</name>
    <name type="synonym">Lappa major</name>
    <dbReference type="NCBI Taxonomy" id="4217"/>
    <lineage>
        <taxon>Eukaryota</taxon>
        <taxon>Viridiplantae</taxon>
        <taxon>Streptophyta</taxon>
        <taxon>Embryophyta</taxon>
        <taxon>Tracheophyta</taxon>
        <taxon>Spermatophyta</taxon>
        <taxon>Magnoliopsida</taxon>
        <taxon>eudicotyledons</taxon>
        <taxon>Gunneridae</taxon>
        <taxon>Pentapetalae</taxon>
        <taxon>asterids</taxon>
        <taxon>campanulids</taxon>
        <taxon>Asterales</taxon>
        <taxon>Asteraceae</taxon>
        <taxon>Carduoideae</taxon>
        <taxon>Cardueae</taxon>
        <taxon>Arctiinae</taxon>
        <taxon>Arctium</taxon>
    </lineage>
</organism>
<sequence length="175" mass="19841">MTRGSILYKAPLGLSSHRSDDHGRSQKKMPFQKHREEEEAKKKRAEDETTRLYAEFVESFQGDNAPGSKAFVRGGTINSGEKAKVDMEGGNSKDVVSGSKKGSSLAKLIIDIWGFNLDRRFRLREDQQVFIVDLLLIVIQLISMLLIQLLEVVSSMAFDRRIISTRRLGPILWNF</sequence>
<evidence type="ECO:0000313" key="1">
    <source>
        <dbReference type="EMBL" id="KAI3734794.1"/>
    </source>
</evidence>
<gene>
    <name evidence="1" type="ORF">L6452_14273</name>
</gene>
<name>A0ACB9CKL3_ARCLA</name>
<reference evidence="2" key="1">
    <citation type="journal article" date="2022" name="Mol. Ecol. Resour.">
        <title>The genomes of chicory, endive, great burdock and yacon provide insights into Asteraceae palaeo-polyploidization history and plant inulin production.</title>
        <authorList>
            <person name="Fan W."/>
            <person name="Wang S."/>
            <person name="Wang H."/>
            <person name="Wang A."/>
            <person name="Jiang F."/>
            <person name="Liu H."/>
            <person name="Zhao H."/>
            <person name="Xu D."/>
            <person name="Zhang Y."/>
        </authorList>
    </citation>
    <scope>NUCLEOTIDE SEQUENCE [LARGE SCALE GENOMIC DNA]</scope>
    <source>
        <strain evidence="2">cv. Niubang</strain>
    </source>
</reference>
<reference evidence="1 2" key="2">
    <citation type="journal article" date="2022" name="Mol. Ecol. Resour.">
        <title>The genomes of chicory, endive, great burdock and yacon provide insights into Asteraceae paleo-polyploidization history and plant inulin production.</title>
        <authorList>
            <person name="Fan W."/>
            <person name="Wang S."/>
            <person name="Wang H."/>
            <person name="Wang A."/>
            <person name="Jiang F."/>
            <person name="Liu H."/>
            <person name="Zhao H."/>
            <person name="Xu D."/>
            <person name="Zhang Y."/>
        </authorList>
    </citation>
    <scope>NUCLEOTIDE SEQUENCE [LARGE SCALE GENOMIC DNA]</scope>
    <source>
        <strain evidence="2">cv. Niubang</strain>
    </source>
</reference>
<protein>
    <submittedName>
        <fullName evidence="1">Uncharacterized protein</fullName>
    </submittedName>
</protein>
<comment type="caution">
    <text evidence="1">The sequence shown here is derived from an EMBL/GenBank/DDBJ whole genome shotgun (WGS) entry which is preliminary data.</text>
</comment>
<evidence type="ECO:0000313" key="2">
    <source>
        <dbReference type="Proteomes" id="UP001055879"/>
    </source>
</evidence>
<dbReference type="EMBL" id="CM042050">
    <property type="protein sequence ID" value="KAI3734794.1"/>
    <property type="molecule type" value="Genomic_DNA"/>
</dbReference>
<proteinExistence type="predicted"/>
<keyword evidence="2" id="KW-1185">Reference proteome</keyword>